<dbReference type="InterPro" id="IPR006311">
    <property type="entry name" value="TAT_signal"/>
</dbReference>
<protein>
    <submittedName>
        <fullName evidence="3">Alkaline phosphatase D family protein</fullName>
    </submittedName>
</protein>
<comment type="caution">
    <text evidence="3">The sequence shown here is derived from an EMBL/GenBank/DDBJ whole genome shotgun (WGS) entry which is preliminary data.</text>
</comment>
<dbReference type="CDD" id="cd07389">
    <property type="entry name" value="MPP_PhoD"/>
    <property type="match status" value="1"/>
</dbReference>
<dbReference type="AlphaFoldDB" id="A0A951QLP3"/>
<dbReference type="Proteomes" id="UP000729701">
    <property type="component" value="Unassembled WGS sequence"/>
</dbReference>
<sequence length="525" mass="59245">MEPNISRRQFILTSTLTSGAIIATNLLSKAGFAQAPAIVTSEKIRPQIPYGVASGDVNGNSAVIWSKSNKPTRMIVEYSTNESFRNVQRIVGSPALENTDFTARVHLSKLPQGQQIFYRVLFQDIADTNIYSQPVIGSLRSPKSNSNIFFAWSGDTAGQGWGINPELGGMKIYESIRQLKPDFFIHSGDYIYADGPIKSEVTLDDGSIWKNITTPEKSKVAETLKEFRGNYIYNLLDENVRRFNAEIPQLVQWDDHETRNNWYPGQTILDDDRYQVKDVSLLAKRAKQAFLEYTPIKFNPQDSKRIYRSFKYSQELEIFMLDERSYRGANSTNRQTVASAETAFLGSPQVRWLKNQLQNSTSTWKVIASDMPIGLVVPDGKINFENLANGDGPVLGRELELADLLRFIFSKNIKNVVWLTADVHYAAAHYYDSNKAQFTDFKPFWEFVAGPLNSGTFGPNKLDNTFGPEVKFQSVSLEMKQNRSPKEGLQFFGTVKIDAKTQVMTVTLHNMKGKSLYSVDLPPEV</sequence>
<dbReference type="PROSITE" id="PS51318">
    <property type="entry name" value="TAT"/>
    <property type="match status" value="1"/>
</dbReference>
<reference evidence="3" key="1">
    <citation type="submission" date="2021-05" db="EMBL/GenBank/DDBJ databases">
        <authorList>
            <person name="Pietrasiak N."/>
            <person name="Ward R."/>
            <person name="Stajich J.E."/>
            <person name="Kurbessoian T."/>
        </authorList>
    </citation>
    <scope>NUCLEOTIDE SEQUENCE</scope>
    <source>
        <strain evidence="3">GSE-NOS-MK-12-04C</strain>
    </source>
</reference>
<gene>
    <name evidence="3" type="ORF">KME60_05100</name>
</gene>
<dbReference type="EMBL" id="JAHHGZ010000004">
    <property type="protein sequence ID" value="MBW4666820.1"/>
    <property type="molecule type" value="Genomic_DNA"/>
</dbReference>
<evidence type="ECO:0000259" key="1">
    <source>
        <dbReference type="Pfam" id="PF09423"/>
    </source>
</evidence>
<evidence type="ECO:0000259" key="2">
    <source>
        <dbReference type="Pfam" id="PF16655"/>
    </source>
</evidence>
<dbReference type="Pfam" id="PF09423">
    <property type="entry name" value="PhoD"/>
    <property type="match status" value="1"/>
</dbReference>
<dbReference type="SUPFAM" id="SSF56300">
    <property type="entry name" value="Metallo-dependent phosphatases"/>
    <property type="match status" value="1"/>
</dbReference>
<feature type="domain" description="Phospholipase D N-terminal" evidence="2">
    <location>
        <begin position="51"/>
        <end position="140"/>
    </location>
</feature>
<organism evidence="3 4">
    <name type="scientific">Cyanomargarita calcarea GSE-NOS-MK-12-04C</name>
    <dbReference type="NCBI Taxonomy" id="2839659"/>
    <lineage>
        <taxon>Bacteria</taxon>
        <taxon>Bacillati</taxon>
        <taxon>Cyanobacteriota</taxon>
        <taxon>Cyanophyceae</taxon>
        <taxon>Nostocales</taxon>
        <taxon>Cyanomargaritaceae</taxon>
        <taxon>Cyanomargarita</taxon>
    </lineage>
</organism>
<evidence type="ECO:0000313" key="4">
    <source>
        <dbReference type="Proteomes" id="UP000729701"/>
    </source>
</evidence>
<accession>A0A951QLP3</accession>
<feature type="domain" description="PhoD-like phosphatase metallophosphatase" evidence="1">
    <location>
        <begin position="150"/>
        <end position="507"/>
    </location>
</feature>
<dbReference type="PANTHER" id="PTHR43606">
    <property type="entry name" value="PHOSPHATASE, PUTATIVE (AFU_ORTHOLOGUE AFUA_6G08710)-RELATED"/>
    <property type="match status" value="1"/>
</dbReference>
<dbReference type="Pfam" id="PF16655">
    <property type="entry name" value="PhoD_N"/>
    <property type="match status" value="1"/>
</dbReference>
<dbReference type="InterPro" id="IPR038607">
    <property type="entry name" value="PhoD-like_sf"/>
</dbReference>
<name>A0A951QLP3_9CYAN</name>
<dbReference type="PANTHER" id="PTHR43606:SF1">
    <property type="entry name" value="PHOD-LIKE PHOSPHATASE METALLOPHOSPHATASE DOMAIN-CONTAINING PROTEIN"/>
    <property type="match status" value="1"/>
</dbReference>
<dbReference type="Gene3D" id="3.60.21.70">
    <property type="entry name" value="PhoD-like phosphatase"/>
    <property type="match status" value="1"/>
</dbReference>
<evidence type="ECO:0000313" key="3">
    <source>
        <dbReference type="EMBL" id="MBW4666820.1"/>
    </source>
</evidence>
<dbReference type="InterPro" id="IPR029052">
    <property type="entry name" value="Metallo-depent_PP-like"/>
</dbReference>
<dbReference type="InterPro" id="IPR052900">
    <property type="entry name" value="Phospholipid_Metab_Enz"/>
</dbReference>
<proteinExistence type="predicted"/>
<reference evidence="3" key="2">
    <citation type="journal article" date="2022" name="Microbiol. Resour. Announc.">
        <title>Metagenome Sequencing to Explore Phylogenomics of Terrestrial Cyanobacteria.</title>
        <authorList>
            <person name="Ward R.D."/>
            <person name="Stajich J.E."/>
            <person name="Johansen J.R."/>
            <person name="Huntemann M."/>
            <person name="Clum A."/>
            <person name="Foster B."/>
            <person name="Foster B."/>
            <person name="Roux S."/>
            <person name="Palaniappan K."/>
            <person name="Varghese N."/>
            <person name="Mukherjee S."/>
            <person name="Reddy T.B.K."/>
            <person name="Daum C."/>
            <person name="Copeland A."/>
            <person name="Chen I.A."/>
            <person name="Ivanova N.N."/>
            <person name="Kyrpides N.C."/>
            <person name="Shapiro N."/>
            <person name="Eloe-Fadrosh E.A."/>
            <person name="Pietrasiak N."/>
        </authorList>
    </citation>
    <scope>NUCLEOTIDE SEQUENCE</scope>
    <source>
        <strain evidence="3">GSE-NOS-MK-12-04C</strain>
    </source>
</reference>
<dbReference type="Gene3D" id="2.60.40.380">
    <property type="entry name" value="Purple acid phosphatase-like, N-terminal"/>
    <property type="match status" value="1"/>
</dbReference>
<dbReference type="InterPro" id="IPR032093">
    <property type="entry name" value="PhoD_N"/>
</dbReference>
<dbReference type="InterPro" id="IPR018946">
    <property type="entry name" value="PhoD-like_MPP"/>
</dbReference>